<accession>O45716</accession>
<reference evidence="3 4" key="1">
    <citation type="journal article" date="1998" name="Science">
        <title>Genome sequence of the nematode C. elegans: a platform for investigating biology.</title>
        <authorList>
            <consortium name="The C. elegans sequencing consortium"/>
            <person name="Sulson J.E."/>
            <person name="Waterston R."/>
        </authorList>
    </citation>
    <scope>NUCLEOTIDE SEQUENCE [LARGE SCALE GENOMIC DNA]</scope>
    <source>
        <strain evidence="3 4">Bristol N2</strain>
    </source>
</reference>
<organism evidence="3 4">
    <name type="scientific">Caenorhabditis elegans</name>
    <dbReference type="NCBI Taxonomy" id="6239"/>
    <lineage>
        <taxon>Eukaryota</taxon>
        <taxon>Metazoa</taxon>
        <taxon>Ecdysozoa</taxon>
        <taxon>Nematoda</taxon>
        <taxon>Chromadorea</taxon>
        <taxon>Rhabditida</taxon>
        <taxon>Rhabditina</taxon>
        <taxon>Rhabditomorpha</taxon>
        <taxon>Rhabditoidea</taxon>
        <taxon>Rhabditidae</taxon>
        <taxon>Peloderinae</taxon>
        <taxon>Caenorhabditis</taxon>
    </lineage>
</organism>
<feature type="compositionally biased region" description="Basic and acidic residues" evidence="1">
    <location>
        <begin position="56"/>
        <end position="65"/>
    </location>
</feature>
<evidence type="ECO:0000256" key="2">
    <source>
        <dbReference type="SAM" id="SignalP"/>
    </source>
</evidence>
<evidence type="ECO:0000256" key="1">
    <source>
        <dbReference type="SAM" id="MobiDB-lite"/>
    </source>
</evidence>
<dbReference type="InParanoid" id="O45716"/>
<evidence type="ECO:0000313" key="3">
    <source>
        <dbReference type="EMBL" id="CAB05596.1"/>
    </source>
</evidence>
<dbReference type="RefSeq" id="NP_492175.1">
    <property type="nucleotide sequence ID" value="NM_059774.1"/>
</dbReference>
<keyword evidence="4" id="KW-1185">Reference proteome</keyword>
<dbReference type="AGR" id="WB:WBGene00011234"/>
<gene>
    <name evidence="3" type="ORF">CELE_R11A5.6</name>
    <name evidence="3 5" type="ORF">R11A5.6</name>
</gene>
<dbReference type="Bgee" id="WBGene00011234">
    <property type="expression patterns" value="Expressed in larva and 2 other cell types or tissues"/>
</dbReference>
<dbReference type="CTD" id="187797"/>
<keyword evidence="2" id="KW-0732">Signal</keyword>
<name>O45716_CAEEL</name>
<sequence>MYFSWLFLVFFSSRSLTGTPRSIDQRQLRAELSGTGTPTAPADSPALVPNCTQTRGGEDGEGCKQPRVDIKKFRKKKGAHKPQEPETLNFKFRQNLLSLKFLKERKELLVSII</sequence>
<dbReference type="Proteomes" id="UP000001940">
    <property type="component" value="Chromosome I"/>
</dbReference>
<feature type="region of interest" description="Disordered" evidence="1">
    <location>
        <begin position="33"/>
        <end position="65"/>
    </location>
</feature>
<evidence type="ECO:0000313" key="5">
    <source>
        <dbReference type="WormBase" id="R11A5.6"/>
    </source>
</evidence>
<dbReference type="EMBL" id="BX284601">
    <property type="protein sequence ID" value="CAB05596.1"/>
    <property type="molecule type" value="Genomic_DNA"/>
</dbReference>
<feature type="signal peptide" evidence="2">
    <location>
        <begin position="1"/>
        <end position="18"/>
    </location>
</feature>
<dbReference type="PaxDb" id="6239-R11A5.6"/>
<feature type="chain" id="PRO_5004159196" evidence="2">
    <location>
        <begin position="19"/>
        <end position="113"/>
    </location>
</feature>
<dbReference type="GeneID" id="187797"/>
<dbReference type="PIR" id="T24164">
    <property type="entry name" value="T24164"/>
</dbReference>
<dbReference type="AlphaFoldDB" id="O45716"/>
<dbReference type="HOGENOM" id="CLU_2135728_0_0_1"/>
<dbReference type="OrthoDB" id="5841594at2759"/>
<dbReference type="UCSC" id="R11A5.6">
    <property type="organism name" value="c. elegans"/>
</dbReference>
<protein>
    <submittedName>
        <fullName evidence="3">Secreted protein</fullName>
    </submittedName>
</protein>
<dbReference type="KEGG" id="cel:CELE_R11A5.6"/>
<dbReference type="WormBase" id="R11A5.6">
    <property type="protein sequence ID" value="CE12732"/>
    <property type="gene ID" value="WBGene00011234"/>
</dbReference>
<proteinExistence type="predicted"/>
<evidence type="ECO:0000313" key="4">
    <source>
        <dbReference type="Proteomes" id="UP000001940"/>
    </source>
</evidence>